<dbReference type="AlphaFoldDB" id="A0A926FEU0"/>
<reference evidence="4" key="1">
    <citation type="submission" date="2020-08" db="EMBL/GenBank/DDBJ databases">
        <title>Genome public.</title>
        <authorList>
            <person name="Liu C."/>
            <person name="Sun Q."/>
        </authorList>
    </citation>
    <scope>NUCLEOTIDE SEQUENCE</scope>
    <source>
        <strain evidence="4">NSJ-50</strain>
    </source>
</reference>
<proteinExistence type="predicted"/>
<name>A0A926FEU0_9FIRM</name>
<dbReference type="EMBL" id="JACRTE010000028">
    <property type="protein sequence ID" value="MBC8597412.1"/>
    <property type="molecule type" value="Genomic_DNA"/>
</dbReference>
<dbReference type="SUPFAM" id="SSF51445">
    <property type="entry name" value="(Trans)glycosidases"/>
    <property type="match status" value="1"/>
</dbReference>
<evidence type="ECO:0000256" key="2">
    <source>
        <dbReference type="SAM" id="SignalP"/>
    </source>
</evidence>
<dbReference type="PANTHER" id="PTHR43576">
    <property type="entry name" value="ALPHA-L-ARABINOFURANOSIDASE C-RELATED"/>
    <property type="match status" value="1"/>
</dbReference>
<evidence type="ECO:0000313" key="5">
    <source>
        <dbReference type="Proteomes" id="UP000647416"/>
    </source>
</evidence>
<feature type="signal peptide" evidence="2">
    <location>
        <begin position="1"/>
        <end position="25"/>
    </location>
</feature>
<sequence>MMWKKVKCVVAVTMSVLCLASNVSADSIRFSVNTSKTQRTIGLEMYGTGGGFGVETSSTLVVDFPYSKINSKLVNDLKKAGLSFGFYRAADVASTGYRWKEAIGSVVDRDVNANVARLYNNGISSFGIAEQAKLVQAFEGKEGMINFTINMVEENPIDAADIAEYCYGDGTVNYNGGVNWANVRKSHGIKDPINVFAWELGNEYDAGARVHMFINSEMYVRQCKEYIAAIRSVKPDAKIAISAPMLSSTYESKASLWTYNALMELAPIIDYVVIHGYVTMGLAYNRDKGMLAMAEELETMSGGRIKIINTEYAAQGTLSEKEGTDQTAWGYGACMYFEGGRTVADALCRGVINKYIACTNYFAASDGTGYSICYYDTTDNKYKPNASGQALSLFQQYGKGELVEFNLEGFELGKKSDCCAIAVKDKDGYLNLIMVNNTNDKDIDIEFDFDKDYAIKEIRKISAPNPQSVNYIGIQQISDVTQTFDDLKKADGYKLEKLSMVALKMKEVNK</sequence>
<gene>
    <name evidence="4" type="ORF">H8706_11140</name>
</gene>
<evidence type="ECO:0000313" key="4">
    <source>
        <dbReference type="EMBL" id="MBC8597412.1"/>
    </source>
</evidence>
<comment type="pathway">
    <text evidence="1">Glycan metabolism.</text>
</comment>
<dbReference type="RefSeq" id="WP_262432687.1">
    <property type="nucleotide sequence ID" value="NZ_JACRTE010000028.1"/>
</dbReference>
<feature type="domain" description="Alpha-L-arabinofuranosidase 1 catalytic" evidence="3">
    <location>
        <begin position="93"/>
        <end position="247"/>
    </location>
</feature>
<dbReference type="InterPro" id="IPR017853">
    <property type="entry name" value="GH"/>
</dbReference>
<protein>
    <recommendedName>
        <fullName evidence="3">Alpha-L-arabinofuranosidase 1 catalytic domain-containing protein</fullName>
    </recommendedName>
</protein>
<evidence type="ECO:0000256" key="1">
    <source>
        <dbReference type="ARBA" id="ARBA00004881"/>
    </source>
</evidence>
<keyword evidence="5" id="KW-1185">Reference proteome</keyword>
<dbReference type="Gene3D" id="3.20.20.80">
    <property type="entry name" value="Glycosidases"/>
    <property type="match status" value="1"/>
</dbReference>
<evidence type="ECO:0000259" key="3">
    <source>
        <dbReference type="Pfam" id="PF22848"/>
    </source>
</evidence>
<feature type="chain" id="PRO_5036690753" description="Alpha-L-arabinofuranosidase 1 catalytic domain-containing protein" evidence="2">
    <location>
        <begin position="26"/>
        <end position="510"/>
    </location>
</feature>
<dbReference type="Pfam" id="PF22848">
    <property type="entry name" value="ASD1_dom"/>
    <property type="match status" value="1"/>
</dbReference>
<accession>A0A926FEU0</accession>
<dbReference type="Proteomes" id="UP000647416">
    <property type="component" value="Unassembled WGS sequence"/>
</dbReference>
<dbReference type="GO" id="GO:0000272">
    <property type="term" value="P:polysaccharide catabolic process"/>
    <property type="evidence" value="ECO:0007669"/>
    <property type="project" value="TreeGrafter"/>
</dbReference>
<dbReference type="InterPro" id="IPR055235">
    <property type="entry name" value="ASD1_cat"/>
</dbReference>
<dbReference type="PANTHER" id="PTHR43576:SF3">
    <property type="entry name" value="ALPHA-L-ARABINOFURANOSIDASE C"/>
    <property type="match status" value="1"/>
</dbReference>
<keyword evidence="2" id="KW-0732">Signal</keyword>
<organism evidence="4 5">
    <name type="scientific">Qingrenia yutianensis</name>
    <dbReference type="NCBI Taxonomy" id="2763676"/>
    <lineage>
        <taxon>Bacteria</taxon>
        <taxon>Bacillati</taxon>
        <taxon>Bacillota</taxon>
        <taxon>Clostridia</taxon>
        <taxon>Eubacteriales</taxon>
        <taxon>Oscillospiraceae</taxon>
        <taxon>Qingrenia</taxon>
    </lineage>
</organism>
<comment type="caution">
    <text evidence="4">The sequence shown here is derived from an EMBL/GenBank/DDBJ whole genome shotgun (WGS) entry which is preliminary data.</text>
</comment>